<comment type="subcellular location">
    <subcellularLocation>
        <location evidence="10">Cytoplasm</location>
    </subcellularLocation>
</comment>
<dbReference type="RefSeq" id="WP_015637821.1">
    <property type="nucleotide sequence ID" value="NC_021236.1"/>
</dbReference>
<feature type="binding site" evidence="10">
    <location>
        <position position="28"/>
    </location>
    <ligand>
        <name>Zn(2+)</name>
        <dbReference type="ChEBI" id="CHEBI:29105"/>
    </ligand>
</feature>
<evidence type="ECO:0000259" key="11">
    <source>
        <dbReference type="Pfam" id="PF01406"/>
    </source>
</evidence>
<dbReference type="InterPro" id="IPR015803">
    <property type="entry name" value="Cys-tRNA-ligase"/>
</dbReference>
<feature type="binding site" evidence="10">
    <location>
        <position position="236"/>
    </location>
    <ligand>
        <name>Zn(2+)</name>
        <dbReference type="ChEBI" id="CHEBI:29105"/>
    </ligand>
</feature>
<feature type="binding site" evidence="10">
    <location>
        <position position="232"/>
    </location>
    <ligand>
        <name>Zn(2+)</name>
        <dbReference type="ChEBI" id="CHEBI:29105"/>
    </ligand>
</feature>
<dbReference type="KEGG" id="nzs:SLY_0285"/>
<protein>
    <recommendedName>
        <fullName evidence="10">Cysteine--tRNA ligase</fullName>
        <ecNumber evidence="10">6.1.1.16</ecNumber>
    </recommendedName>
    <alternativeName>
        <fullName evidence="10">Cysteinyl-tRNA synthetase</fullName>
        <shortName evidence="10">CysRS</shortName>
    </alternativeName>
</protein>
<dbReference type="SUPFAM" id="SSF47323">
    <property type="entry name" value="Anticodon-binding domain of a subclass of class I aminoacyl-tRNA synthetases"/>
    <property type="match status" value="1"/>
</dbReference>
<dbReference type="GO" id="GO:0006423">
    <property type="term" value="P:cysteinyl-tRNA aminoacylation"/>
    <property type="evidence" value="ECO:0007669"/>
    <property type="project" value="UniProtKB-UniRule"/>
</dbReference>
<keyword evidence="10" id="KW-0963">Cytoplasm</keyword>
<gene>
    <name evidence="10 12" type="primary">cysS</name>
    <name evidence="12" type="ORF">SLY_0285</name>
</gene>
<dbReference type="CDD" id="cd00672">
    <property type="entry name" value="CysRS_core"/>
    <property type="match status" value="1"/>
</dbReference>
<proteinExistence type="inferred from homology"/>
<feature type="short sequence motif" description="'HIGH' region" evidence="10">
    <location>
        <begin position="30"/>
        <end position="40"/>
    </location>
</feature>
<keyword evidence="7 10" id="KW-0648">Protein biosynthesis</keyword>
<dbReference type="HAMAP" id="MF_00041">
    <property type="entry name" value="Cys_tRNA_synth"/>
    <property type="match status" value="1"/>
</dbReference>
<dbReference type="PRINTS" id="PR00983">
    <property type="entry name" value="TRNASYNTHCYS"/>
</dbReference>
<dbReference type="PATRIC" id="fig|980422.3.peg.266"/>
<dbReference type="GO" id="GO:0005524">
    <property type="term" value="F:ATP binding"/>
    <property type="evidence" value="ECO:0007669"/>
    <property type="project" value="UniProtKB-UniRule"/>
</dbReference>
<dbReference type="GO" id="GO:0005829">
    <property type="term" value="C:cytosol"/>
    <property type="evidence" value="ECO:0007669"/>
    <property type="project" value="TreeGrafter"/>
</dbReference>
<evidence type="ECO:0000256" key="8">
    <source>
        <dbReference type="ARBA" id="ARBA00023146"/>
    </source>
</evidence>
<evidence type="ECO:0000256" key="5">
    <source>
        <dbReference type="ARBA" id="ARBA00022833"/>
    </source>
</evidence>
<feature type="short sequence motif" description="'KMSKS' region" evidence="10">
    <location>
        <begin position="264"/>
        <end position="268"/>
    </location>
</feature>
<evidence type="ECO:0000256" key="7">
    <source>
        <dbReference type="ARBA" id="ARBA00022917"/>
    </source>
</evidence>
<organism evidence="12 13">
    <name type="scientific">Strawberry lethal yellows phytoplasma (CPA) str. NZSb11</name>
    <dbReference type="NCBI Taxonomy" id="980422"/>
    <lineage>
        <taxon>Bacteria</taxon>
        <taxon>Bacillati</taxon>
        <taxon>Mycoplasmatota</taxon>
        <taxon>Mollicutes</taxon>
        <taxon>Acholeplasmatales</taxon>
        <taxon>Acholeplasmataceae</taxon>
        <taxon>Candidatus Phytoplasma</taxon>
        <taxon>16SrXII (Stolbur group)</taxon>
    </lineage>
</organism>
<dbReference type="InterPro" id="IPR024909">
    <property type="entry name" value="Cys-tRNA/MSH_ligase"/>
</dbReference>
<dbReference type="Pfam" id="PF01406">
    <property type="entry name" value="tRNA-synt_1e"/>
    <property type="match status" value="1"/>
</dbReference>
<comment type="catalytic activity">
    <reaction evidence="9 10">
        <text>tRNA(Cys) + L-cysteine + ATP = L-cysteinyl-tRNA(Cys) + AMP + diphosphate</text>
        <dbReference type="Rhea" id="RHEA:17773"/>
        <dbReference type="Rhea" id="RHEA-COMP:9661"/>
        <dbReference type="Rhea" id="RHEA-COMP:9679"/>
        <dbReference type="ChEBI" id="CHEBI:30616"/>
        <dbReference type="ChEBI" id="CHEBI:33019"/>
        <dbReference type="ChEBI" id="CHEBI:35235"/>
        <dbReference type="ChEBI" id="CHEBI:78442"/>
        <dbReference type="ChEBI" id="CHEBI:78517"/>
        <dbReference type="ChEBI" id="CHEBI:456215"/>
        <dbReference type="EC" id="6.1.1.16"/>
    </reaction>
</comment>
<dbReference type="Proteomes" id="UP000013941">
    <property type="component" value="Chromosome"/>
</dbReference>
<dbReference type="HOGENOM" id="CLU_013528_0_1_14"/>
<keyword evidence="6 10" id="KW-0067">ATP-binding</keyword>
<dbReference type="GO" id="GO:0004817">
    <property type="term" value="F:cysteine-tRNA ligase activity"/>
    <property type="evidence" value="ECO:0007669"/>
    <property type="project" value="UniProtKB-UniRule"/>
</dbReference>
<evidence type="ECO:0000313" key="13">
    <source>
        <dbReference type="Proteomes" id="UP000013941"/>
    </source>
</evidence>
<dbReference type="Gene3D" id="3.40.50.620">
    <property type="entry name" value="HUPs"/>
    <property type="match status" value="1"/>
</dbReference>
<dbReference type="PANTHER" id="PTHR10890">
    <property type="entry name" value="CYSTEINYL-TRNA SYNTHETASE"/>
    <property type="match status" value="1"/>
</dbReference>
<keyword evidence="4 10" id="KW-0547">Nucleotide-binding</keyword>
<dbReference type="NCBIfam" id="TIGR00435">
    <property type="entry name" value="cysS"/>
    <property type="match status" value="1"/>
</dbReference>
<evidence type="ECO:0000313" key="12">
    <source>
        <dbReference type="EMBL" id="AGL90207.1"/>
    </source>
</evidence>
<dbReference type="InterPro" id="IPR009080">
    <property type="entry name" value="tRNAsynth_Ia_anticodon-bd"/>
</dbReference>
<evidence type="ECO:0000256" key="10">
    <source>
        <dbReference type="HAMAP-Rule" id="MF_00041"/>
    </source>
</evidence>
<dbReference type="InterPro" id="IPR032678">
    <property type="entry name" value="tRNA-synt_1_cat_dom"/>
</dbReference>
<dbReference type="OrthoDB" id="9815130at2"/>
<comment type="subunit">
    <text evidence="1 10">Monomer.</text>
</comment>
<reference evidence="12 13" key="1">
    <citation type="journal article" date="2013" name="BMC Genomics">
        <title>Comparison of the complete genome sequence of two closely related isolates of 'Candidatus Phytoplasma australiense' reveals genome plasticity.</title>
        <authorList>
            <person name="Andersen M.T."/>
            <person name="Liefting L.W."/>
            <person name="Havukkala I."/>
            <person name="Beever R.E."/>
        </authorList>
    </citation>
    <scope>NUCLEOTIDE SEQUENCE [LARGE SCALE GENOMIC DNA]</scope>
    <source>
        <strain evidence="12 13">NZSb11</strain>
    </source>
</reference>
<evidence type="ECO:0000256" key="4">
    <source>
        <dbReference type="ARBA" id="ARBA00022741"/>
    </source>
</evidence>
<evidence type="ECO:0000256" key="2">
    <source>
        <dbReference type="ARBA" id="ARBA00022598"/>
    </source>
</evidence>
<keyword evidence="5 10" id="KW-0862">Zinc</keyword>
<name>R4RWG1_PHYAS</name>
<feature type="binding site" evidence="10">
    <location>
        <position position="267"/>
    </location>
    <ligand>
        <name>ATP</name>
        <dbReference type="ChEBI" id="CHEBI:30616"/>
    </ligand>
</feature>
<keyword evidence="3 10" id="KW-0479">Metal-binding</keyword>
<feature type="binding site" evidence="10">
    <location>
        <position position="207"/>
    </location>
    <ligand>
        <name>Zn(2+)</name>
        <dbReference type="ChEBI" id="CHEBI:29105"/>
    </ligand>
</feature>
<evidence type="ECO:0000256" key="6">
    <source>
        <dbReference type="ARBA" id="ARBA00022840"/>
    </source>
</evidence>
<dbReference type="SUPFAM" id="SSF52374">
    <property type="entry name" value="Nucleotidylyl transferase"/>
    <property type="match status" value="1"/>
</dbReference>
<feature type="domain" description="tRNA synthetases class I catalytic" evidence="11">
    <location>
        <begin position="17"/>
        <end position="311"/>
    </location>
</feature>
<evidence type="ECO:0000256" key="9">
    <source>
        <dbReference type="ARBA" id="ARBA00047398"/>
    </source>
</evidence>
<evidence type="ECO:0000256" key="1">
    <source>
        <dbReference type="ARBA" id="ARBA00011245"/>
    </source>
</evidence>
<dbReference type="InterPro" id="IPR014729">
    <property type="entry name" value="Rossmann-like_a/b/a_fold"/>
</dbReference>
<accession>R4RWG1</accession>
<dbReference type="AlphaFoldDB" id="R4RWG1"/>
<keyword evidence="2 10" id="KW-0436">Ligase</keyword>
<dbReference type="Gene3D" id="1.20.120.1910">
    <property type="entry name" value="Cysteine-tRNA ligase, C-terminal anti-codon recognition domain"/>
    <property type="match status" value="1"/>
</dbReference>
<evidence type="ECO:0000256" key="3">
    <source>
        <dbReference type="ARBA" id="ARBA00022723"/>
    </source>
</evidence>
<dbReference type="GO" id="GO:0008270">
    <property type="term" value="F:zinc ion binding"/>
    <property type="evidence" value="ECO:0007669"/>
    <property type="project" value="UniProtKB-UniRule"/>
</dbReference>
<comment type="similarity">
    <text evidence="10">Belongs to the class-I aminoacyl-tRNA synthetase family.</text>
</comment>
<dbReference type="EC" id="6.1.1.16" evidence="10"/>
<sequence>MLKIYNSLTNQKEDFIPLSPPDVNMYVCGPTVYNHLHLGNARPLIFFNTVKKYLETIGFKVFYVVNITDIDDKIIKSSLQKQTKEEVLAKEYISSFLQLLKDLNIETINSHPKATNYIPSMIEYIKVLLDKGFAYFTDQGIYFEISKISDYGQLKNQDLTQLKKNARKTLDPNKKKPGDFVLWKKTSQGVQYPSPWFCGRPGWHTECVTMIEQIFKTSLDIHGGGADLKFPHHQNEIAQAKAYKNNNLANFFMHVARLDFENQKMSKSLGNIVWCKDLLKRFSSSVIKFFILSTHYRKPINFSENLIKQSQKKYDKIMLFLTKNDFYLQIKKKPIVDLEPKIIDSFHRLMKDDFSTNKVIDLIEINIKEAYQKQQDLDFLAKIHKSLLWILDVLGIEPQFFRAEKKDFETYVKWQEARQNKDFKQADFLRKELIDKNLL</sequence>
<comment type="cofactor">
    <cofactor evidence="10">
        <name>Zn(2+)</name>
        <dbReference type="ChEBI" id="CHEBI:29105"/>
    </cofactor>
    <text evidence="10">Binds 1 zinc ion per subunit.</text>
</comment>
<keyword evidence="8 10" id="KW-0030">Aminoacyl-tRNA synthetase</keyword>
<keyword evidence="13" id="KW-1185">Reference proteome</keyword>
<dbReference type="PANTHER" id="PTHR10890:SF3">
    <property type="entry name" value="CYSTEINE--TRNA LIGASE, CYTOPLASMIC"/>
    <property type="match status" value="1"/>
</dbReference>
<dbReference type="EMBL" id="CP002548">
    <property type="protein sequence ID" value="AGL90207.1"/>
    <property type="molecule type" value="Genomic_DNA"/>
</dbReference>